<dbReference type="Pfam" id="PF04055">
    <property type="entry name" value="Radical_SAM"/>
    <property type="match status" value="1"/>
</dbReference>
<organism evidence="5 6">
    <name type="scientific">Agitococcus lubricus</name>
    <dbReference type="NCBI Taxonomy" id="1077255"/>
    <lineage>
        <taxon>Bacteria</taxon>
        <taxon>Pseudomonadati</taxon>
        <taxon>Pseudomonadota</taxon>
        <taxon>Gammaproteobacteria</taxon>
        <taxon>Moraxellales</taxon>
        <taxon>Moraxellaceae</taxon>
        <taxon>Agitococcus</taxon>
    </lineage>
</organism>
<dbReference type="NCBIfam" id="NF033668">
    <property type="entry name" value="rSAM_PA0069"/>
    <property type="match status" value="1"/>
</dbReference>
<keyword evidence="3" id="KW-0411">Iron-sulfur</keyword>
<evidence type="ECO:0000256" key="1">
    <source>
        <dbReference type="ARBA" id="ARBA00022723"/>
    </source>
</evidence>
<dbReference type="Proteomes" id="UP000244223">
    <property type="component" value="Unassembled WGS sequence"/>
</dbReference>
<comment type="caution">
    <text evidence="5">The sequence shown here is derived from an EMBL/GenBank/DDBJ whole genome shotgun (WGS) entry which is preliminary data.</text>
</comment>
<evidence type="ECO:0000313" key="5">
    <source>
        <dbReference type="EMBL" id="PTQ91223.1"/>
    </source>
</evidence>
<dbReference type="SUPFAM" id="SSF102114">
    <property type="entry name" value="Radical SAM enzymes"/>
    <property type="match status" value="1"/>
</dbReference>
<keyword evidence="6" id="KW-1185">Reference proteome</keyword>
<sequence length="355" mass="40086">MMTQPPLKGRATRAQPHNRFAKQHVEAEVDDWYQEQATLAPLQTSVTVQQTRQIISRNQSPDIPFRQSINPYQGCEHGCIYCYARPSHAYLELSAGLDFETKLFVKPDAAQHLRTELSAKNYQVAIINIGANTDPYQPIEREWQVTRQLLAVCVETKHPVVLITKNSLILRDVDLLTELAQQQLVKVFISVTSLDHTLSQVMEPRASAPHRRLLTIERLASANIPVGVMVAPIIPFLNDHELEAVMAATADAGAQDATYMLLRLPHELERLFSTWLQQHYPLKAARILAAIKQMREGQLNSTRFGERMQGTGVLAQLLQQRFALACKKYQLGTHAAHLRTDLFCPPTRDGQLSLF</sequence>
<protein>
    <submittedName>
        <fullName evidence="5">DNA repair photolyase</fullName>
    </submittedName>
</protein>
<dbReference type="OrthoDB" id="9785699at2"/>
<evidence type="ECO:0000313" key="6">
    <source>
        <dbReference type="Proteomes" id="UP000244223"/>
    </source>
</evidence>
<dbReference type="GO" id="GO:0051536">
    <property type="term" value="F:iron-sulfur cluster binding"/>
    <property type="evidence" value="ECO:0007669"/>
    <property type="project" value="UniProtKB-KW"/>
</dbReference>
<dbReference type="GO" id="GO:0046872">
    <property type="term" value="F:metal ion binding"/>
    <property type="evidence" value="ECO:0007669"/>
    <property type="project" value="UniProtKB-KW"/>
</dbReference>
<dbReference type="AlphaFoldDB" id="A0A2T5J3Z7"/>
<dbReference type="SFLD" id="SFLDS00029">
    <property type="entry name" value="Radical_SAM"/>
    <property type="match status" value="1"/>
</dbReference>
<gene>
    <name evidence="5" type="ORF">C8N29_101296</name>
</gene>
<dbReference type="RefSeq" id="WP_107864241.1">
    <property type="nucleotide sequence ID" value="NZ_QAON01000001.1"/>
</dbReference>
<dbReference type="PANTHER" id="PTHR43432:SF3">
    <property type="entry name" value="SLR0285 PROTEIN"/>
    <property type="match status" value="1"/>
</dbReference>
<keyword evidence="2" id="KW-0408">Iron</keyword>
<dbReference type="InterPro" id="IPR040086">
    <property type="entry name" value="MJ0683-like"/>
</dbReference>
<dbReference type="InterPro" id="IPR058240">
    <property type="entry name" value="rSAM_sf"/>
</dbReference>
<keyword evidence="1" id="KW-0479">Metal-binding</keyword>
<keyword evidence="5" id="KW-0456">Lyase</keyword>
<proteinExistence type="predicted"/>
<evidence type="ECO:0000259" key="4">
    <source>
        <dbReference type="Pfam" id="PF04055"/>
    </source>
</evidence>
<feature type="domain" description="Radical SAM core" evidence="4">
    <location>
        <begin position="69"/>
        <end position="246"/>
    </location>
</feature>
<dbReference type="Gene3D" id="3.80.30.30">
    <property type="match status" value="1"/>
</dbReference>
<dbReference type="EMBL" id="QAON01000001">
    <property type="protein sequence ID" value="PTQ91223.1"/>
    <property type="molecule type" value="Genomic_DNA"/>
</dbReference>
<dbReference type="InterPro" id="IPR007197">
    <property type="entry name" value="rSAM"/>
</dbReference>
<dbReference type="PANTHER" id="PTHR43432">
    <property type="entry name" value="SLR0285 PROTEIN"/>
    <property type="match status" value="1"/>
</dbReference>
<reference evidence="5 6" key="1">
    <citation type="submission" date="2018-04" db="EMBL/GenBank/DDBJ databases">
        <title>Genomic Encyclopedia of Archaeal and Bacterial Type Strains, Phase II (KMG-II): from individual species to whole genera.</title>
        <authorList>
            <person name="Goeker M."/>
        </authorList>
    </citation>
    <scope>NUCLEOTIDE SEQUENCE [LARGE SCALE GENOMIC DNA]</scope>
    <source>
        <strain evidence="5 6">DSM 5822</strain>
    </source>
</reference>
<accession>A0A2T5J3Z7</accession>
<dbReference type="CDD" id="cd01335">
    <property type="entry name" value="Radical_SAM"/>
    <property type="match status" value="1"/>
</dbReference>
<dbReference type="SFLD" id="SFLDG01084">
    <property type="entry name" value="Uncharacterised_Radical_SAM_Su"/>
    <property type="match status" value="1"/>
</dbReference>
<evidence type="ECO:0000256" key="3">
    <source>
        <dbReference type="ARBA" id="ARBA00023014"/>
    </source>
</evidence>
<name>A0A2T5J3Z7_9GAMM</name>
<dbReference type="GO" id="GO:0016829">
    <property type="term" value="F:lyase activity"/>
    <property type="evidence" value="ECO:0007669"/>
    <property type="project" value="UniProtKB-KW"/>
</dbReference>
<evidence type="ECO:0000256" key="2">
    <source>
        <dbReference type="ARBA" id="ARBA00023004"/>
    </source>
</evidence>